<sequence length="121" mass="13652">MPRYVDGFVIPIKKSKLAAYRIIATKAGKLWKKHGALDYVEAVGDDLKIKGMVSSFPKIAGLKPGETVCFSFITYKSRKHRDAVNRKVMADPHINQMCDPKKNPFDFTRMNYGGFKALVDL</sequence>
<dbReference type="EMBL" id="SDHX01000001">
    <property type="protein sequence ID" value="RXK55382.1"/>
    <property type="molecule type" value="Genomic_DNA"/>
</dbReference>
<dbReference type="PIRSF" id="PIRSF007028">
    <property type="entry name" value="UCP007028"/>
    <property type="match status" value="1"/>
</dbReference>
<gene>
    <name evidence="1" type="ORF">ESB00_05650</name>
</gene>
<dbReference type="InterPro" id="IPR011008">
    <property type="entry name" value="Dimeric_a/b-barrel"/>
</dbReference>
<dbReference type="Proteomes" id="UP000290218">
    <property type="component" value="Unassembled WGS sequence"/>
</dbReference>
<organism evidence="1 2">
    <name type="scientific">Oleiharenicola lentus</name>
    <dbReference type="NCBI Taxonomy" id="2508720"/>
    <lineage>
        <taxon>Bacteria</taxon>
        <taxon>Pseudomonadati</taxon>
        <taxon>Verrucomicrobiota</taxon>
        <taxon>Opitutia</taxon>
        <taxon>Opitutales</taxon>
        <taxon>Opitutaceae</taxon>
        <taxon>Oleiharenicola</taxon>
    </lineage>
</organism>
<keyword evidence="2" id="KW-1185">Reference proteome</keyword>
<protein>
    <submittedName>
        <fullName evidence="1">DUF1428 domain-containing protein</fullName>
    </submittedName>
</protein>
<dbReference type="RefSeq" id="WP_129046747.1">
    <property type="nucleotide sequence ID" value="NZ_SDHX01000001.1"/>
</dbReference>
<evidence type="ECO:0000313" key="1">
    <source>
        <dbReference type="EMBL" id="RXK55382.1"/>
    </source>
</evidence>
<name>A0A4Q1C967_9BACT</name>
<dbReference type="InterPro" id="IPR009874">
    <property type="entry name" value="DUF1428"/>
</dbReference>
<evidence type="ECO:0000313" key="2">
    <source>
        <dbReference type="Proteomes" id="UP000290218"/>
    </source>
</evidence>
<dbReference type="Pfam" id="PF07237">
    <property type="entry name" value="DUF1428"/>
    <property type="match status" value="1"/>
</dbReference>
<reference evidence="1 2" key="1">
    <citation type="submission" date="2019-01" db="EMBL/GenBank/DDBJ databases">
        <title>Lacunisphaera sp. strain TWA-58.</title>
        <authorList>
            <person name="Chen W.-M."/>
        </authorList>
    </citation>
    <scope>NUCLEOTIDE SEQUENCE [LARGE SCALE GENOMIC DNA]</scope>
    <source>
        <strain evidence="1 2">TWA-58</strain>
    </source>
</reference>
<accession>A0A4Q1C967</accession>
<proteinExistence type="predicted"/>
<comment type="caution">
    <text evidence="1">The sequence shown here is derived from an EMBL/GenBank/DDBJ whole genome shotgun (WGS) entry which is preliminary data.</text>
</comment>
<dbReference type="OrthoDB" id="9792392at2"/>
<dbReference type="AlphaFoldDB" id="A0A4Q1C967"/>
<dbReference type="Gene3D" id="3.30.70.100">
    <property type="match status" value="1"/>
</dbReference>
<dbReference type="SUPFAM" id="SSF54909">
    <property type="entry name" value="Dimeric alpha+beta barrel"/>
    <property type="match status" value="1"/>
</dbReference>